<dbReference type="PANTHER" id="PTHR35527">
    <property type="entry name" value="CHOLOYLGLYCINE HYDROLASE"/>
    <property type="match status" value="1"/>
</dbReference>
<dbReference type="RefSeq" id="WP_317523221.1">
    <property type="nucleotide sequence ID" value="NZ_JAWJZI010000005.1"/>
</dbReference>
<sequence>MCTRIFNNQNEDYLTTARNMDWAEQLPTSLYTFKSGLEKSGESKPSQDTLTWTSRYDSVVSMVVGAKNETDDFAASDGMNSVGLVANALYDSNADYKRQAHQGQSYKKLDVLRWVQYVLDTCCSVKAVVDKFNESSKIELVGSDVPSSDKPATLHLSVSDVIGDSAIIEVVDGEFQVHLSPSFQVMTNEPSYNQQLSFNQYWRWQWSESNSFPSHTIPGGPFPTDRFERASFNMHHLTRPDSMAESLAQSKSVIMNASVPIGFDFGTNDHPNIAPTLWSTISSQNELKYYFCNARTTGACWIDLANLDSDMQVAKVNVITLDNNEFINHPYDGLINNMLSATDDPFALPDENHSSSRFKNTFDLV</sequence>
<dbReference type="EMBL" id="JAWJZI010000005">
    <property type="protein sequence ID" value="MDV5170418.1"/>
    <property type="molecule type" value="Genomic_DNA"/>
</dbReference>
<comment type="caution">
    <text evidence="4">The sequence shown here is derived from an EMBL/GenBank/DDBJ whole genome shotgun (WGS) entry which is preliminary data.</text>
</comment>
<feature type="domain" description="Choloylglycine hydrolase/NAAA C-terminal" evidence="3">
    <location>
        <begin position="2"/>
        <end position="310"/>
    </location>
</feature>
<proteinExistence type="inferred from homology"/>
<dbReference type="Pfam" id="PF02275">
    <property type="entry name" value="CBAH"/>
    <property type="match status" value="1"/>
</dbReference>
<dbReference type="InterPro" id="IPR029055">
    <property type="entry name" value="Ntn_hydrolases_N"/>
</dbReference>
<keyword evidence="5" id="KW-1185">Reference proteome</keyword>
<reference evidence="4 5" key="1">
    <citation type="submission" date="2023-10" db="EMBL/GenBank/DDBJ databases">
        <title>Marine bacteria isolated from horseshoe crab.</title>
        <authorList>
            <person name="Cheng T.H."/>
        </authorList>
    </citation>
    <scope>NUCLEOTIDE SEQUENCE [LARGE SCALE GENOMIC DNA]</scope>
    <source>
        <strain evidence="4 5">HSC6</strain>
    </source>
</reference>
<protein>
    <submittedName>
        <fullName evidence="4">Linear amide C-N hydrolase</fullName>
    </submittedName>
</protein>
<evidence type="ECO:0000313" key="4">
    <source>
        <dbReference type="EMBL" id="MDV5170418.1"/>
    </source>
</evidence>
<comment type="similarity">
    <text evidence="1">Belongs to the peptidase C59 family.</text>
</comment>
<evidence type="ECO:0000256" key="2">
    <source>
        <dbReference type="ARBA" id="ARBA00022801"/>
    </source>
</evidence>
<evidence type="ECO:0000313" key="5">
    <source>
        <dbReference type="Proteomes" id="UP001186452"/>
    </source>
</evidence>
<dbReference type="SUPFAM" id="SSF56235">
    <property type="entry name" value="N-terminal nucleophile aminohydrolases (Ntn hydrolases)"/>
    <property type="match status" value="1"/>
</dbReference>
<accession>A0ABU3ZJW7</accession>
<dbReference type="Proteomes" id="UP001186452">
    <property type="component" value="Unassembled WGS sequence"/>
</dbReference>
<dbReference type="Gene3D" id="3.60.60.10">
    <property type="entry name" value="Penicillin V Acylase, Chain A"/>
    <property type="match status" value="1"/>
</dbReference>
<dbReference type="GO" id="GO:0016787">
    <property type="term" value="F:hydrolase activity"/>
    <property type="evidence" value="ECO:0007669"/>
    <property type="project" value="UniProtKB-KW"/>
</dbReference>
<name>A0ABU3ZJW7_9GAMM</name>
<dbReference type="InterPro" id="IPR052193">
    <property type="entry name" value="Peptidase_C59"/>
</dbReference>
<gene>
    <name evidence="4" type="ORF">R2X38_15545</name>
</gene>
<evidence type="ECO:0000259" key="3">
    <source>
        <dbReference type="Pfam" id="PF02275"/>
    </source>
</evidence>
<keyword evidence="2 4" id="KW-0378">Hydrolase</keyword>
<dbReference type="InterPro" id="IPR029132">
    <property type="entry name" value="CBAH/NAAA_C"/>
</dbReference>
<evidence type="ECO:0000256" key="1">
    <source>
        <dbReference type="ARBA" id="ARBA00006625"/>
    </source>
</evidence>
<dbReference type="PANTHER" id="PTHR35527:SF2">
    <property type="entry name" value="HYDROLASE"/>
    <property type="match status" value="1"/>
</dbReference>
<organism evidence="4 5">
    <name type="scientific">Photobacterium rosenbergii</name>
    <dbReference type="NCBI Taxonomy" id="294936"/>
    <lineage>
        <taxon>Bacteria</taxon>
        <taxon>Pseudomonadati</taxon>
        <taxon>Pseudomonadota</taxon>
        <taxon>Gammaproteobacteria</taxon>
        <taxon>Vibrionales</taxon>
        <taxon>Vibrionaceae</taxon>
        <taxon>Photobacterium</taxon>
    </lineage>
</organism>